<dbReference type="STRING" id="183478.A0A364N1D2"/>
<gene>
    <name evidence="4" type="ORF">DDE83_005575</name>
</gene>
<dbReference type="Proteomes" id="UP000249619">
    <property type="component" value="Unassembled WGS sequence"/>
</dbReference>
<dbReference type="Gene3D" id="3.40.50.300">
    <property type="entry name" value="P-loop containing nucleotide triphosphate hydrolases"/>
    <property type="match status" value="1"/>
</dbReference>
<feature type="region of interest" description="Disordered" evidence="2">
    <location>
        <begin position="220"/>
        <end position="248"/>
    </location>
</feature>
<evidence type="ECO:0000256" key="1">
    <source>
        <dbReference type="RuleBase" id="RU363044"/>
    </source>
</evidence>
<dbReference type="GO" id="GO:0043139">
    <property type="term" value="F:5'-3' DNA helicase activity"/>
    <property type="evidence" value="ECO:0007669"/>
    <property type="project" value="UniProtKB-EC"/>
</dbReference>
<evidence type="ECO:0000259" key="3">
    <source>
        <dbReference type="Pfam" id="PF05970"/>
    </source>
</evidence>
<dbReference type="GO" id="GO:0016887">
    <property type="term" value="F:ATP hydrolysis activity"/>
    <property type="evidence" value="ECO:0007669"/>
    <property type="project" value="RHEA"/>
</dbReference>
<sequence length="413" mass="45344">MSRTGPRQYLNGSISIPLKDFFPLSSSPTHRSFLHHFVGKLSSSRPLTVAAVTNHRQPPVPARRKNQSQRSAQNKRQRTDTLVAPQGPQQDPAEIESSPAPGPPTQRASIPRLQLPVKEWGLRVEPHAKPPGKFWAWLEQYKVRVSEILNIPKGRAYLASIGKASKPKPQRGQSSSRTQETSGLSQARSEQTATALNYACSSFSGLHAGHSEALLLDHSVPSGKNDLQQTTQDASQQLSALSNPPQSSIHHDTAVEMEITLDPDQEAVIELIIENHNVFYTGPAGCGKSAILKVFKRQLEAQGKRVFVIAPTNLAALAVRGRTTYKYAGWPANIGKFSLKWLEDSCVNDDGTDSAAAIQFQNTDVLVVDEISMIENNFFERLCNSTPYEDMGASIAAPIYCFSHSRLGCYSCF</sequence>
<keyword evidence="1" id="KW-0067">ATP-binding</keyword>
<keyword evidence="1" id="KW-0547">Nucleotide-binding</keyword>
<reference evidence="5" key="1">
    <citation type="submission" date="2018-05" db="EMBL/GenBank/DDBJ databases">
        <title>Draft genome sequence of Stemphylium lycopersici strain CIDEFI 213.</title>
        <authorList>
            <person name="Medina R."/>
            <person name="Franco M.E.E."/>
            <person name="Lucentini C.G."/>
            <person name="Saparrat M.C.N."/>
            <person name="Balatti P.A."/>
        </authorList>
    </citation>
    <scope>NUCLEOTIDE SEQUENCE [LARGE SCALE GENOMIC DNA]</scope>
    <source>
        <strain evidence="5">CIDEFI 213</strain>
    </source>
</reference>
<evidence type="ECO:0000313" key="4">
    <source>
        <dbReference type="EMBL" id="RAR09204.1"/>
    </source>
</evidence>
<dbReference type="Pfam" id="PF05970">
    <property type="entry name" value="PIF1"/>
    <property type="match status" value="1"/>
</dbReference>
<comment type="similarity">
    <text evidence="1">Belongs to the helicase family.</text>
</comment>
<feature type="region of interest" description="Disordered" evidence="2">
    <location>
        <begin position="162"/>
        <end position="189"/>
    </location>
</feature>
<accession>A0A364N1D2</accession>
<keyword evidence="5" id="KW-1185">Reference proteome</keyword>
<dbReference type="SUPFAM" id="SSF52540">
    <property type="entry name" value="P-loop containing nucleoside triphosphate hydrolases"/>
    <property type="match status" value="1"/>
</dbReference>
<keyword evidence="1" id="KW-0233">DNA recombination</keyword>
<dbReference type="PANTHER" id="PTHR47642:SF5">
    <property type="entry name" value="ATP-DEPENDENT DNA HELICASE"/>
    <property type="match status" value="1"/>
</dbReference>
<dbReference type="GO" id="GO:0006281">
    <property type="term" value="P:DNA repair"/>
    <property type="evidence" value="ECO:0007669"/>
    <property type="project" value="UniProtKB-KW"/>
</dbReference>
<keyword evidence="1 4" id="KW-0347">Helicase</keyword>
<keyword evidence="1" id="KW-0234">DNA repair</keyword>
<feature type="compositionally biased region" description="Polar residues" evidence="2">
    <location>
        <begin position="171"/>
        <end position="189"/>
    </location>
</feature>
<evidence type="ECO:0000256" key="2">
    <source>
        <dbReference type="SAM" id="MobiDB-lite"/>
    </source>
</evidence>
<dbReference type="GO" id="GO:0005524">
    <property type="term" value="F:ATP binding"/>
    <property type="evidence" value="ECO:0007669"/>
    <property type="project" value="UniProtKB-KW"/>
</dbReference>
<evidence type="ECO:0000313" key="5">
    <source>
        <dbReference type="Proteomes" id="UP000249619"/>
    </source>
</evidence>
<feature type="compositionally biased region" description="Polar residues" evidence="2">
    <location>
        <begin position="225"/>
        <end position="248"/>
    </location>
</feature>
<dbReference type="InterPro" id="IPR051055">
    <property type="entry name" value="PIF1_helicase"/>
</dbReference>
<keyword evidence="1 4" id="KW-0378">Hydrolase</keyword>
<feature type="domain" description="DNA helicase Pif1-like DEAD-box helicase" evidence="3">
    <location>
        <begin position="261"/>
        <end position="382"/>
    </location>
</feature>
<keyword evidence="1" id="KW-0227">DNA damage</keyword>
<dbReference type="GO" id="GO:0000723">
    <property type="term" value="P:telomere maintenance"/>
    <property type="evidence" value="ECO:0007669"/>
    <property type="project" value="InterPro"/>
</dbReference>
<comment type="cofactor">
    <cofactor evidence="1">
        <name>Mg(2+)</name>
        <dbReference type="ChEBI" id="CHEBI:18420"/>
    </cofactor>
</comment>
<dbReference type="EMBL" id="QGDH01000077">
    <property type="protein sequence ID" value="RAR09204.1"/>
    <property type="molecule type" value="Genomic_DNA"/>
</dbReference>
<organism evidence="4 5">
    <name type="scientific">Stemphylium lycopersici</name>
    <name type="common">Tomato gray leaf spot disease fungus</name>
    <name type="synonym">Thyrospora lycopersici</name>
    <dbReference type="NCBI Taxonomy" id="183478"/>
    <lineage>
        <taxon>Eukaryota</taxon>
        <taxon>Fungi</taxon>
        <taxon>Dikarya</taxon>
        <taxon>Ascomycota</taxon>
        <taxon>Pezizomycotina</taxon>
        <taxon>Dothideomycetes</taxon>
        <taxon>Pleosporomycetidae</taxon>
        <taxon>Pleosporales</taxon>
        <taxon>Pleosporineae</taxon>
        <taxon>Pleosporaceae</taxon>
        <taxon>Stemphylium</taxon>
    </lineage>
</organism>
<comment type="caution">
    <text evidence="4">The sequence shown here is derived from an EMBL/GenBank/DDBJ whole genome shotgun (WGS) entry which is preliminary data.</text>
</comment>
<dbReference type="PANTHER" id="PTHR47642">
    <property type="entry name" value="ATP-DEPENDENT DNA HELICASE"/>
    <property type="match status" value="1"/>
</dbReference>
<name>A0A364N1D2_STELY</name>
<feature type="region of interest" description="Disordered" evidence="2">
    <location>
        <begin position="53"/>
        <end position="111"/>
    </location>
</feature>
<dbReference type="EC" id="5.6.2.3" evidence="1"/>
<proteinExistence type="inferred from homology"/>
<protein>
    <recommendedName>
        <fullName evidence="1">ATP-dependent DNA helicase</fullName>
        <ecNumber evidence="1">5.6.2.3</ecNumber>
    </recommendedName>
</protein>
<dbReference type="InterPro" id="IPR027417">
    <property type="entry name" value="P-loop_NTPase"/>
</dbReference>
<dbReference type="AlphaFoldDB" id="A0A364N1D2"/>
<dbReference type="InterPro" id="IPR010285">
    <property type="entry name" value="DNA_helicase_pif1-like_DEAD"/>
</dbReference>
<comment type="catalytic activity">
    <reaction evidence="1">
        <text>ATP + H2O = ADP + phosphate + H(+)</text>
        <dbReference type="Rhea" id="RHEA:13065"/>
        <dbReference type="ChEBI" id="CHEBI:15377"/>
        <dbReference type="ChEBI" id="CHEBI:15378"/>
        <dbReference type="ChEBI" id="CHEBI:30616"/>
        <dbReference type="ChEBI" id="CHEBI:43474"/>
        <dbReference type="ChEBI" id="CHEBI:456216"/>
        <dbReference type="EC" id="5.6.2.3"/>
    </reaction>
</comment>
<dbReference type="GO" id="GO:0006310">
    <property type="term" value="P:DNA recombination"/>
    <property type="evidence" value="ECO:0007669"/>
    <property type="project" value="UniProtKB-KW"/>
</dbReference>